<proteinExistence type="predicted"/>
<keyword evidence="1" id="KW-0472">Membrane</keyword>
<protein>
    <submittedName>
        <fullName evidence="2">Uncharacterized protein</fullName>
    </submittedName>
</protein>
<reference evidence="2 3" key="1">
    <citation type="journal article" date="2015" name="Nature">
        <title>rRNA introns, odd ribosomes, and small enigmatic genomes across a large radiation of phyla.</title>
        <authorList>
            <person name="Brown C.T."/>
            <person name="Hug L.A."/>
            <person name="Thomas B.C."/>
            <person name="Sharon I."/>
            <person name="Castelle C.J."/>
            <person name="Singh A."/>
            <person name="Wilkins M.J."/>
            <person name="Williams K.H."/>
            <person name="Banfield J.F."/>
        </authorList>
    </citation>
    <scope>NUCLEOTIDE SEQUENCE [LARGE SCALE GENOMIC DNA]</scope>
</reference>
<organism evidence="2 3">
    <name type="scientific">Candidatus Nomurabacteria bacterium GW2011_GWA2_43_15</name>
    <dbReference type="NCBI Taxonomy" id="1618738"/>
    <lineage>
        <taxon>Bacteria</taxon>
        <taxon>Candidatus Nomuraibacteriota</taxon>
    </lineage>
</organism>
<evidence type="ECO:0000313" key="3">
    <source>
        <dbReference type="Proteomes" id="UP000034646"/>
    </source>
</evidence>
<feature type="transmembrane region" description="Helical" evidence="1">
    <location>
        <begin position="415"/>
        <end position="433"/>
    </location>
</feature>
<name>A0A0G1G0U5_9BACT</name>
<evidence type="ECO:0000313" key="2">
    <source>
        <dbReference type="EMBL" id="KKT00867.1"/>
    </source>
</evidence>
<dbReference type="AlphaFoldDB" id="A0A0G1G0U5"/>
<keyword evidence="1" id="KW-0812">Transmembrane</keyword>
<gene>
    <name evidence="2" type="ORF">UV76_C0006G0001</name>
</gene>
<evidence type="ECO:0000256" key="1">
    <source>
        <dbReference type="SAM" id="Phobius"/>
    </source>
</evidence>
<dbReference type="Proteomes" id="UP000034646">
    <property type="component" value="Unassembled WGS sequence"/>
</dbReference>
<dbReference type="EMBL" id="LCFS01000006">
    <property type="protein sequence ID" value="KKT00867.1"/>
    <property type="molecule type" value="Genomic_DNA"/>
</dbReference>
<accession>A0A0G1G0U5</accession>
<comment type="caution">
    <text evidence="2">The sequence shown here is derived from an EMBL/GenBank/DDBJ whole genome shotgun (WGS) entry which is preliminary data.</text>
</comment>
<keyword evidence="1" id="KW-1133">Transmembrane helix</keyword>
<sequence>MPVSNYYYQLNFMNIKKYLSLVFVLTLLIVGVRTVRADDGGPNSAFWVIDHKTNCVSVINPEALGTNAFLVFDYSAKVGQTRGKPWTIVEKGKCYEVDDGTEDMYLVKIVKGNEREVFSNYSPYSPTDSIPQIFCKDNASNNQYHDYDCSTTKLGYSITPERFLGENSVTTTALDSIHFTGITANALFPTKYDFGFPVTSFSSTMPEELKPIVNYPSFVSASNLYTSLAKQLVGTLQSCDTRVRVESQYNFDFIASYGEPLSLHIKNVVWKLANNQDTVVQTFDLGIGENGWPKGLTKLDVLNAVDLMGCKTAFSAFIKAHQTDFSTIDRLAQEVITKYPSALKKSNNDYLSPISLRNSAEISKILAFANNSSTTSGTITTPPAQQVVTPTVLDEPTQEKKTDMLVNSSNPLMRVYVWLPLLALIGILGFLAFRKK</sequence>